<name>A0A4Y2P9A0_ARAVE</name>
<accession>A0A4Y2P9A0</accession>
<evidence type="ECO:0000313" key="2">
    <source>
        <dbReference type="Proteomes" id="UP000499080"/>
    </source>
</evidence>
<evidence type="ECO:0000313" key="1">
    <source>
        <dbReference type="EMBL" id="GBN48528.1"/>
    </source>
</evidence>
<gene>
    <name evidence="1" type="ORF">AVEN_5129_1</name>
</gene>
<sequence>MIRLLFHHLCASPMSTDADLASATEHEINDSQLQQVLPSPVVAVLILQIGTYSKIKKRRGVVPTCPWCGANIQGHIGTGVSTHSTEYCSLIF</sequence>
<dbReference type="Proteomes" id="UP000499080">
    <property type="component" value="Unassembled WGS sequence"/>
</dbReference>
<protein>
    <submittedName>
        <fullName evidence="1">Uncharacterized protein</fullName>
    </submittedName>
</protein>
<keyword evidence="2" id="KW-1185">Reference proteome</keyword>
<dbReference type="AlphaFoldDB" id="A0A4Y2P9A0"/>
<comment type="caution">
    <text evidence="1">The sequence shown here is derived from an EMBL/GenBank/DDBJ whole genome shotgun (WGS) entry which is preliminary data.</text>
</comment>
<organism evidence="1 2">
    <name type="scientific">Araneus ventricosus</name>
    <name type="common">Orbweaver spider</name>
    <name type="synonym">Epeira ventricosa</name>
    <dbReference type="NCBI Taxonomy" id="182803"/>
    <lineage>
        <taxon>Eukaryota</taxon>
        <taxon>Metazoa</taxon>
        <taxon>Ecdysozoa</taxon>
        <taxon>Arthropoda</taxon>
        <taxon>Chelicerata</taxon>
        <taxon>Arachnida</taxon>
        <taxon>Araneae</taxon>
        <taxon>Araneomorphae</taxon>
        <taxon>Entelegynae</taxon>
        <taxon>Araneoidea</taxon>
        <taxon>Araneidae</taxon>
        <taxon>Araneus</taxon>
    </lineage>
</organism>
<reference evidence="1 2" key="1">
    <citation type="journal article" date="2019" name="Sci. Rep.">
        <title>Orb-weaving spider Araneus ventricosus genome elucidates the spidroin gene catalogue.</title>
        <authorList>
            <person name="Kono N."/>
            <person name="Nakamura H."/>
            <person name="Ohtoshi R."/>
            <person name="Moran D.A.P."/>
            <person name="Shinohara A."/>
            <person name="Yoshida Y."/>
            <person name="Fujiwara M."/>
            <person name="Mori M."/>
            <person name="Tomita M."/>
            <person name="Arakawa K."/>
        </authorList>
    </citation>
    <scope>NUCLEOTIDE SEQUENCE [LARGE SCALE GENOMIC DNA]</scope>
</reference>
<proteinExistence type="predicted"/>
<dbReference type="EMBL" id="BGPR01010886">
    <property type="protein sequence ID" value="GBN48528.1"/>
    <property type="molecule type" value="Genomic_DNA"/>
</dbReference>